<dbReference type="Proteomes" id="UP000652013">
    <property type="component" value="Unassembled WGS sequence"/>
</dbReference>
<feature type="region of interest" description="Disordered" evidence="1">
    <location>
        <begin position="30"/>
        <end position="62"/>
    </location>
</feature>
<sequence>MADDLLFSVSRGTPTAEELAAVTAALLTALPRSSPPPDEPGVSAWVRSGRSGARGTWRTPRS</sequence>
<evidence type="ECO:0000313" key="2">
    <source>
        <dbReference type="EMBL" id="GIJ00880.1"/>
    </source>
</evidence>
<protein>
    <recommendedName>
        <fullName evidence="4">Acyl-CoA carboxylase subunit epsilon</fullName>
    </recommendedName>
</protein>
<name>A0A8J3Y3R6_9ACTN</name>
<evidence type="ECO:0008006" key="4">
    <source>
        <dbReference type="Google" id="ProtNLM"/>
    </source>
</evidence>
<dbReference type="EMBL" id="BOOY01000001">
    <property type="protein sequence ID" value="GIJ00880.1"/>
    <property type="molecule type" value="Genomic_DNA"/>
</dbReference>
<gene>
    <name evidence="2" type="ORF">Sya03_02320</name>
</gene>
<proteinExistence type="predicted"/>
<organism evidence="2 3">
    <name type="scientific">Spirilliplanes yamanashiensis</name>
    <dbReference type="NCBI Taxonomy" id="42233"/>
    <lineage>
        <taxon>Bacteria</taxon>
        <taxon>Bacillati</taxon>
        <taxon>Actinomycetota</taxon>
        <taxon>Actinomycetes</taxon>
        <taxon>Micromonosporales</taxon>
        <taxon>Micromonosporaceae</taxon>
        <taxon>Spirilliplanes</taxon>
    </lineage>
</organism>
<reference evidence="2" key="1">
    <citation type="submission" date="2021-01" db="EMBL/GenBank/DDBJ databases">
        <title>Whole genome shotgun sequence of Spirilliplanes yamanashiensis NBRC 15828.</title>
        <authorList>
            <person name="Komaki H."/>
            <person name="Tamura T."/>
        </authorList>
    </citation>
    <scope>NUCLEOTIDE SEQUENCE</scope>
    <source>
        <strain evidence="2">NBRC 15828</strain>
    </source>
</reference>
<comment type="caution">
    <text evidence="2">The sequence shown here is derived from an EMBL/GenBank/DDBJ whole genome shotgun (WGS) entry which is preliminary data.</text>
</comment>
<dbReference type="RefSeq" id="WP_203936196.1">
    <property type="nucleotide sequence ID" value="NZ_BAAAGJ010000024.1"/>
</dbReference>
<evidence type="ECO:0000256" key="1">
    <source>
        <dbReference type="SAM" id="MobiDB-lite"/>
    </source>
</evidence>
<dbReference type="AlphaFoldDB" id="A0A8J3Y3R6"/>
<dbReference type="InterPro" id="IPR032716">
    <property type="entry name" value="ACC_epsilon"/>
</dbReference>
<accession>A0A8J3Y3R6</accession>
<dbReference type="GO" id="GO:0004658">
    <property type="term" value="F:propionyl-CoA carboxylase activity"/>
    <property type="evidence" value="ECO:0007669"/>
    <property type="project" value="InterPro"/>
</dbReference>
<keyword evidence="3" id="KW-1185">Reference proteome</keyword>
<evidence type="ECO:0000313" key="3">
    <source>
        <dbReference type="Proteomes" id="UP000652013"/>
    </source>
</evidence>
<dbReference type="Pfam" id="PF13822">
    <property type="entry name" value="ACC_epsilon"/>
    <property type="match status" value="1"/>
</dbReference>
<dbReference type="GO" id="GO:0003989">
    <property type="term" value="F:acetyl-CoA carboxylase activity"/>
    <property type="evidence" value="ECO:0007669"/>
    <property type="project" value="InterPro"/>
</dbReference>